<dbReference type="Proteomes" id="UP000316225">
    <property type="component" value="Unassembled WGS sequence"/>
</dbReference>
<evidence type="ECO:0000259" key="1">
    <source>
        <dbReference type="Pfam" id="PF00557"/>
    </source>
</evidence>
<keyword evidence="4" id="KW-1185">Reference proteome</keyword>
<feature type="domain" description="Creatinase N-terminal" evidence="2">
    <location>
        <begin position="36"/>
        <end position="166"/>
    </location>
</feature>
<dbReference type="InterPro" id="IPR000994">
    <property type="entry name" value="Pept_M24"/>
</dbReference>
<gene>
    <name evidence="3" type="ORF">IQ24_01750</name>
</gene>
<evidence type="ECO:0000313" key="4">
    <source>
        <dbReference type="Proteomes" id="UP000316225"/>
    </source>
</evidence>
<evidence type="ECO:0000313" key="3">
    <source>
        <dbReference type="EMBL" id="TWI35240.1"/>
    </source>
</evidence>
<sequence length="410" mass="46032">MNRHTDAMPNELLRLQKMHNGEKVQPTFSAPEMQRRQDGLRKINADLKLDGSILTSYHNINYFADFVYCYFGRRYAFVVSDKAATSVTAGIDAGQPWRRTFGDNITYTDWRRDNYFHALQLLLPGAKRIGIEFDHVNLDLLKLLKEAFPGAEFVDIGQPTMWLRTIKSAEEIALIKEGARTADIGGEAIRDAIAEGTPEHEIALAGTQRMIRHIAQTFPHAELMDTWVWFQSGINTDGAHNPVTSRKLEKGDILSLNCFPMIAGYYTALERTLFLDHASDAHLEIWEVNTEVHRRGLELLVPGAKCSDVAAELNEIYRGHGLLGYRSFGYGHSFGVLSHYYGREAGVELREDIDTVLEPGMVVSMEPMLTIPEGMPGAGGYREHDILVIGDKGAENITKFPFGPEHNIVK</sequence>
<dbReference type="CDD" id="cd01090">
    <property type="entry name" value="Creatinase"/>
    <property type="match status" value="1"/>
</dbReference>
<dbReference type="Pfam" id="PF01321">
    <property type="entry name" value="Creatinase_N"/>
    <property type="match status" value="1"/>
</dbReference>
<dbReference type="InterPro" id="IPR036005">
    <property type="entry name" value="Creatinase/aminopeptidase-like"/>
</dbReference>
<dbReference type="InterPro" id="IPR000587">
    <property type="entry name" value="Creatinase_N"/>
</dbReference>
<dbReference type="InterPro" id="IPR029149">
    <property type="entry name" value="Creatin/AminoP/Spt16_N"/>
</dbReference>
<dbReference type="Gene3D" id="3.90.230.10">
    <property type="entry name" value="Creatinase/methionine aminopeptidase superfamily"/>
    <property type="match status" value="1"/>
</dbReference>
<dbReference type="SUPFAM" id="SSF55920">
    <property type="entry name" value="Creatinase/aminopeptidase"/>
    <property type="match status" value="1"/>
</dbReference>
<evidence type="ECO:0000259" key="2">
    <source>
        <dbReference type="Pfam" id="PF01321"/>
    </source>
</evidence>
<dbReference type="Pfam" id="PF00557">
    <property type="entry name" value="Peptidase_M24"/>
    <property type="match status" value="1"/>
</dbReference>
<name>A0A562NT62_9RHOB</name>
<feature type="domain" description="Peptidase M24" evidence="1">
    <location>
        <begin position="174"/>
        <end position="389"/>
    </location>
</feature>
<dbReference type="Gene3D" id="3.40.350.10">
    <property type="entry name" value="Creatinase/prolidase N-terminal domain"/>
    <property type="match status" value="1"/>
</dbReference>
<comment type="caution">
    <text evidence="3">The sequence shown here is derived from an EMBL/GenBank/DDBJ whole genome shotgun (WGS) entry which is preliminary data.</text>
</comment>
<accession>A0A562NT62</accession>
<dbReference type="GO" id="GO:0016980">
    <property type="term" value="F:creatinase activity"/>
    <property type="evidence" value="ECO:0007669"/>
    <property type="project" value="InterPro"/>
</dbReference>
<dbReference type="InterPro" id="IPR039394">
    <property type="entry name" value="Creatinase_C"/>
</dbReference>
<reference evidence="3 4" key="1">
    <citation type="journal article" date="2015" name="Stand. Genomic Sci.">
        <title>Genomic Encyclopedia of Bacterial and Archaeal Type Strains, Phase III: the genomes of soil and plant-associated and newly described type strains.</title>
        <authorList>
            <person name="Whitman W.B."/>
            <person name="Woyke T."/>
            <person name="Klenk H.P."/>
            <person name="Zhou Y."/>
            <person name="Lilburn T.G."/>
            <person name="Beck B.J."/>
            <person name="De Vos P."/>
            <person name="Vandamme P."/>
            <person name="Eisen J.A."/>
            <person name="Garrity G."/>
            <person name="Hugenholtz P."/>
            <person name="Kyrpides N.C."/>
        </authorList>
    </citation>
    <scope>NUCLEOTIDE SEQUENCE [LARGE SCALE GENOMIC DNA]</scope>
    <source>
        <strain evidence="3 4">CGMCC 1.5364</strain>
    </source>
</reference>
<dbReference type="AlphaFoldDB" id="A0A562NT62"/>
<dbReference type="SUPFAM" id="SSF53092">
    <property type="entry name" value="Creatinase/prolidase N-terminal domain"/>
    <property type="match status" value="1"/>
</dbReference>
<dbReference type="PANTHER" id="PTHR46112:SF2">
    <property type="entry name" value="XAA-PRO AMINOPEPTIDASE P-RELATED"/>
    <property type="match status" value="1"/>
</dbReference>
<dbReference type="InterPro" id="IPR050659">
    <property type="entry name" value="Peptidase_M24B"/>
</dbReference>
<proteinExistence type="predicted"/>
<dbReference type="PANTHER" id="PTHR46112">
    <property type="entry name" value="AMINOPEPTIDASE"/>
    <property type="match status" value="1"/>
</dbReference>
<organism evidence="3 4">
    <name type="scientific">Paracoccus sulfuroxidans</name>
    <dbReference type="NCBI Taxonomy" id="384678"/>
    <lineage>
        <taxon>Bacteria</taxon>
        <taxon>Pseudomonadati</taxon>
        <taxon>Pseudomonadota</taxon>
        <taxon>Alphaproteobacteria</taxon>
        <taxon>Rhodobacterales</taxon>
        <taxon>Paracoccaceae</taxon>
        <taxon>Paracoccus</taxon>
    </lineage>
</organism>
<protein>
    <submittedName>
        <fullName evidence="3">Creatinase</fullName>
    </submittedName>
</protein>
<dbReference type="EMBL" id="VLKU01000004">
    <property type="protein sequence ID" value="TWI35240.1"/>
    <property type="molecule type" value="Genomic_DNA"/>
</dbReference>